<name>A0A814M5U5_9BILA</name>
<evidence type="ECO:0000313" key="4">
    <source>
        <dbReference type="Proteomes" id="UP000663882"/>
    </source>
</evidence>
<dbReference type="AlphaFoldDB" id="A0A814M5U5"/>
<dbReference type="Pfam" id="PF00144">
    <property type="entry name" value="Beta-lactamase"/>
    <property type="match status" value="1"/>
</dbReference>
<dbReference type="InterPro" id="IPR050789">
    <property type="entry name" value="Diverse_Enzym_Activities"/>
</dbReference>
<dbReference type="SUPFAM" id="SSF56601">
    <property type="entry name" value="beta-lactamase/transpeptidase-like"/>
    <property type="match status" value="1"/>
</dbReference>
<reference evidence="2" key="1">
    <citation type="submission" date="2021-02" db="EMBL/GenBank/DDBJ databases">
        <authorList>
            <person name="Nowell W R."/>
        </authorList>
    </citation>
    <scope>NUCLEOTIDE SEQUENCE</scope>
</reference>
<protein>
    <recommendedName>
        <fullName evidence="1">Beta-lactamase-related domain-containing protein</fullName>
    </recommendedName>
</protein>
<dbReference type="PANTHER" id="PTHR43283:SF7">
    <property type="entry name" value="BETA-LACTAMASE-RELATED DOMAIN-CONTAINING PROTEIN"/>
    <property type="match status" value="1"/>
</dbReference>
<dbReference type="EMBL" id="CAJNOO010000987">
    <property type="protein sequence ID" value="CAF1074801.1"/>
    <property type="molecule type" value="Genomic_DNA"/>
</dbReference>
<sequence length="460" mass="52667">MKEIILFITAVLLAYGIHYYWVSLPIVTGYVAKHICSSVFIADRSEEQYREDLDGFPMKYAKFNINYTDLSVTSSIFGLAQIKAIYRNRLGATLINELTEEEIRNQKFNVEISSDINQDQIPWSMGDQIDVESFPSNINKTQLENAINDLFIEKDLVNLIRTRAIIVLYDGKLISEKYALGFSRKSKFLGWSMTKSIINTLIGILVKDKKLNIDEFAPVPEWNNPNDPRHSITIKHLLQQTSGLDFNENYLTKSDVTQMIFQTSDMAAFAASHPLKYKPGTHCYYTSGSTNILSRIIRHTVGENEYHSFPYRRLFSKLGMKSFIMEVDGSGTFVGSSYSWGTARDWARFGLLYLNNGYYNNEQILSEEWIKQSVTYVGSNQYGQYGLHMWLNTEKNNDSSTRKFPNVPVDMFYAGGFNGQNVFIIPSKKLVIVRFGLTRTPNEEYGANQFLKNIISSINL</sequence>
<evidence type="ECO:0000313" key="2">
    <source>
        <dbReference type="EMBL" id="CAF1074801.1"/>
    </source>
</evidence>
<organism evidence="2 4">
    <name type="scientific">Rotaria sordida</name>
    <dbReference type="NCBI Taxonomy" id="392033"/>
    <lineage>
        <taxon>Eukaryota</taxon>
        <taxon>Metazoa</taxon>
        <taxon>Spiralia</taxon>
        <taxon>Gnathifera</taxon>
        <taxon>Rotifera</taxon>
        <taxon>Eurotatoria</taxon>
        <taxon>Bdelloidea</taxon>
        <taxon>Philodinida</taxon>
        <taxon>Philodinidae</taxon>
        <taxon>Rotaria</taxon>
    </lineage>
</organism>
<dbReference type="InterPro" id="IPR012338">
    <property type="entry name" value="Beta-lactam/transpept-like"/>
</dbReference>
<gene>
    <name evidence="3" type="ORF">OTI717_LOCUS18258</name>
    <name evidence="2" type="ORF">RFH988_LOCUS17964</name>
</gene>
<accession>A0A814M5U5</accession>
<evidence type="ECO:0000313" key="3">
    <source>
        <dbReference type="EMBL" id="CAF3800690.1"/>
    </source>
</evidence>
<dbReference type="OrthoDB" id="10006886at2759"/>
<proteinExistence type="predicted"/>
<dbReference type="Proteomes" id="UP000663823">
    <property type="component" value="Unassembled WGS sequence"/>
</dbReference>
<feature type="domain" description="Beta-lactamase-related" evidence="1">
    <location>
        <begin position="164"/>
        <end position="441"/>
    </location>
</feature>
<evidence type="ECO:0000259" key="1">
    <source>
        <dbReference type="Pfam" id="PF00144"/>
    </source>
</evidence>
<dbReference type="Proteomes" id="UP000663882">
    <property type="component" value="Unassembled WGS sequence"/>
</dbReference>
<dbReference type="Gene3D" id="3.40.710.10">
    <property type="entry name" value="DD-peptidase/beta-lactamase superfamily"/>
    <property type="match status" value="1"/>
</dbReference>
<dbReference type="EMBL" id="CAJOAX010002499">
    <property type="protein sequence ID" value="CAF3800690.1"/>
    <property type="molecule type" value="Genomic_DNA"/>
</dbReference>
<comment type="caution">
    <text evidence="2">The sequence shown here is derived from an EMBL/GenBank/DDBJ whole genome shotgun (WGS) entry which is preliminary data.</text>
</comment>
<dbReference type="PANTHER" id="PTHR43283">
    <property type="entry name" value="BETA-LACTAMASE-RELATED"/>
    <property type="match status" value="1"/>
</dbReference>
<dbReference type="InterPro" id="IPR001466">
    <property type="entry name" value="Beta-lactam-related"/>
</dbReference>